<evidence type="ECO:0000313" key="1">
    <source>
        <dbReference type="EMBL" id="CAJ2642409.1"/>
    </source>
</evidence>
<proteinExistence type="predicted"/>
<dbReference type="EMBL" id="CASHSV030000034">
    <property type="protein sequence ID" value="CAJ2642409.1"/>
    <property type="molecule type" value="Genomic_DNA"/>
</dbReference>
<dbReference type="Proteomes" id="UP001177021">
    <property type="component" value="Unassembled WGS sequence"/>
</dbReference>
<sequence>MPMKWLTLSCMMGDGAILIVEPNWYFTSRNNNINDQDSGELWVCLNELNHPLV</sequence>
<protein>
    <submittedName>
        <fullName evidence="1">Uncharacterized protein</fullName>
    </submittedName>
</protein>
<evidence type="ECO:0000313" key="2">
    <source>
        <dbReference type="Proteomes" id="UP001177021"/>
    </source>
</evidence>
<name>A0ACB0JCJ8_TRIPR</name>
<accession>A0ACB0JCJ8</accession>
<organism evidence="1 2">
    <name type="scientific">Trifolium pratense</name>
    <name type="common">Red clover</name>
    <dbReference type="NCBI Taxonomy" id="57577"/>
    <lineage>
        <taxon>Eukaryota</taxon>
        <taxon>Viridiplantae</taxon>
        <taxon>Streptophyta</taxon>
        <taxon>Embryophyta</taxon>
        <taxon>Tracheophyta</taxon>
        <taxon>Spermatophyta</taxon>
        <taxon>Magnoliopsida</taxon>
        <taxon>eudicotyledons</taxon>
        <taxon>Gunneridae</taxon>
        <taxon>Pentapetalae</taxon>
        <taxon>rosids</taxon>
        <taxon>fabids</taxon>
        <taxon>Fabales</taxon>
        <taxon>Fabaceae</taxon>
        <taxon>Papilionoideae</taxon>
        <taxon>50 kb inversion clade</taxon>
        <taxon>NPAAA clade</taxon>
        <taxon>Hologalegina</taxon>
        <taxon>IRL clade</taxon>
        <taxon>Trifolieae</taxon>
        <taxon>Trifolium</taxon>
    </lineage>
</organism>
<reference evidence="1" key="1">
    <citation type="submission" date="2023-10" db="EMBL/GenBank/DDBJ databases">
        <authorList>
            <person name="Rodriguez Cubillos JULIANA M."/>
            <person name="De Vega J."/>
        </authorList>
    </citation>
    <scope>NUCLEOTIDE SEQUENCE</scope>
</reference>
<gene>
    <name evidence="1" type="ORF">MILVUS5_LOCUS11884</name>
</gene>
<keyword evidence="2" id="KW-1185">Reference proteome</keyword>
<comment type="caution">
    <text evidence="1">The sequence shown here is derived from an EMBL/GenBank/DDBJ whole genome shotgun (WGS) entry which is preliminary data.</text>
</comment>